<evidence type="ECO:0000313" key="10">
    <source>
        <dbReference type="Proteomes" id="UP000179860"/>
    </source>
</evidence>
<dbReference type="InterPro" id="IPR001433">
    <property type="entry name" value="OxRdtase_FAD/NAD-bd"/>
</dbReference>
<dbReference type="InterPro" id="IPR017927">
    <property type="entry name" value="FAD-bd_FR_type"/>
</dbReference>
<dbReference type="InterPro" id="IPR012675">
    <property type="entry name" value="Beta-grasp_dom_sf"/>
</dbReference>
<keyword evidence="10" id="KW-1185">Reference proteome</keyword>
<reference evidence="9" key="1">
    <citation type="submission" date="2016-09" db="EMBL/GenBank/DDBJ databases">
        <title>The Complete Genome of Burkholderia sprentiae wsm5005.</title>
        <authorList>
            <person name="De Meyer S."/>
            <person name="Wang P."/>
            <person name="Terpolilli J."/>
        </authorList>
    </citation>
    <scope>NUCLEOTIDE SEQUENCE [LARGE SCALE GENOMIC DNA]</scope>
    <source>
        <strain evidence="9">WSM5005</strain>
        <plasmid evidence="9">pl2WSM5005</plasmid>
    </source>
</reference>
<evidence type="ECO:0000256" key="5">
    <source>
        <dbReference type="ARBA" id="ARBA00023004"/>
    </source>
</evidence>
<dbReference type="GO" id="GO:0051537">
    <property type="term" value="F:2 iron, 2 sulfur cluster binding"/>
    <property type="evidence" value="ECO:0007669"/>
    <property type="project" value="UniProtKB-KW"/>
</dbReference>
<evidence type="ECO:0000313" key="9">
    <source>
        <dbReference type="EMBL" id="APA90560.2"/>
    </source>
</evidence>
<name>A0A1I9YWF7_9BURK</name>
<keyword evidence="4" id="KW-0560">Oxidoreductase</keyword>
<dbReference type="Proteomes" id="UP000179860">
    <property type="component" value="Plasmid pl2WSM5005"/>
</dbReference>
<dbReference type="SUPFAM" id="SSF52343">
    <property type="entry name" value="Ferredoxin reductase-like, C-terminal NADP-linked domain"/>
    <property type="match status" value="1"/>
</dbReference>
<dbReference type="InterPro" id="IPR050415">
    <property type="entry name" value="MRET"/>
</dbReference>
<dbReference type="Pfam" id="PF00111">
    <property type="entry name" value="Fer2"/>
    <property type="match status" value="1"/>
</dbReference>
<gene>
    <name evidence="9" type="ORF">BJG93_33965</name>
</gene>
<proteinExistence type="predicted"/>
<accession>A0A1I9YWF7</accession>
<reference evidence="9" key="2">
    <citation type="submission" date="2021-06" db="EMBL/GenBank/DDBJ databases">
        <authorList>
            <person name="Rogers T.H."/>
            <person name="Ramsay J.P."/>
            <person name="Wang P."/>
            <person name="Terpolilli J."/>
        </authorList>
    </citation>
    <scope>NUCLEOTIDE SEQUENCE [LARGE SCALE GENOMIC DNA]</scope>
    <source>
        <strain evidence="9">WSM5005</strain>
        <plasmid evidence="9">pl2WSM5005</plasmid>
    </source>
</reference>
<evidence type="ECO:0000256" key="6">
    <source>
        <dbReference type="ARBA" id="ARBA00023014"/>
    </source>
</evidence>
<organism evidence="9 10">
    <name type="scientific">Paraburkholderia sprentiae WSM5005</name>
    <dbReference type="NCBI Taxonomy" id="754502"/>
    <lineage>
        <taxon>Bacteria</taxon>
        <taxon>Pseudomonadati</taxon>
        <taxon>Pseudomonadota</taxon>
        <taxon>Betaproteobacteria</taxon>
        <taxon>Burkholderiales</taxon>
        <taxon>Burkholderiaceae</taxon>
        <taxon>Paraburkholderia</taxon>
    </lineage>
</organism>
<protein>
    <submittedName>
        <fullName evidence="9">PDR/VanB family oxidoreductase</fullName>
    </submittedName>
</protein>
<dbReference type="CDD" id="cd00207">
    <property type="entry name" value="fer2"/>
    <property type="match status" value="1"/>
</dbReference>
<dbReference type="InterPro" id="IPR036010">
    <property type="entry name" value="2Fe-2S_ferredoxin-like_sf"/>
</dbReference>
<dbReference type="InterPro" id="IPR001041">
    <property type="entry name" value="2Fe-2S_ferredoxin-type"/>
</dbReference>
<sequence length="314" mass="33608">MRVQSIAWEATDVFSLYLAATDSAPLPPFEPGSHIDVHLPNGLMRSYSLSRIYSDKGYRITVARDAASTGGSVFLADQLRPGALIGIGAACNNFPLDETANLSVFVAGGIGVTPFVPMAARLNDIARPWRLHYCVRTRERAALLDELQALAAAGAGEVILNVDHEPGGTLLDLAAVIGALAPNDHVYCCGPGGMLDSFRATCRDLTIDDAHVHFEYFKGDVSVAKDGCFDLHLAKSGRILRVEPGKTILETLQREGFDVAFSCEQGVCGACETRVLAGTPDHRDLILSDAERAMGRKMMICCSGSKSPSLTLDI</sequence>
<evidence type="ECO:0000256" key="2">
    <source>
        <dbReference type="ARBA" id="ARBA00022714"/>
    </source>
</evidence>
<dbReference type="PROSITE" id="PS51085">
    <property type="entry name" value="2FE2S_FER_2"/>
    <property type="match status" value="1"/>
</dbReference>
<feature type="domain" description="FAD-binding FR-type" evidence="8">
    <location>
        <begin position="1"/>
        <end position="97"/>
    </location>
</feature>
<dbReference type="PROSITE" id="PS51384">
    <property type="entry name" value="FAD_FR"/>
    <property type="match status" value="1"/>
</dbReference>
<dbReference type="InterPro" id="IPR017938">
    <property type="entry name" value="Riboflavin_synthase-like_b-brl"/>
</dbReference>
<evidence type="ECO:0000259" key="8">
    <source>
        <dbReference type="PROSITE" id="PS51384"/>
    </source>
</evidence>
<keyword evidence="9" id="KW-0614">Plasmid</keyword>
<dbReference type="AlphaFoldDB" id="A0A1I9YWF7"/>
<dbReference type="PANTHER" id="PTHR47354:SF1">
    <property type="entry name" value="CARNITINE MONOOXYGENASE REDUCTASE SUBUNIT"/>
    <property type="match status" value="1"/>
</dbReference>
<geneLocation type="plasmid" evidence="9 10">
    <name>pl2WSM5005</name>
</geneLocation>
<dbReference type="OrthoDB" id="544091at2"/>
<dbReference type="Gene3D" id="2.40.30.10">
    <property type="entry name" value="Translation factors"/>
    <property type="match status" value="1"/>
</dbReference>
<dbReference type="InterPro" id="IPR006058">
    <property type="entry name" value="2Fe2S_fd_BS"/>
</dbReference>
<dbReference type="CDD" id="cd06185">
    <property type="entry name" value="PDR_like"/>
    <property type="match status" value="1"/>
</dbReference>
<dbReference type="GO" id="GO:0046872">
    <property type="term" value="F:metal ion binding"/>
    <property type="evidence" value="ECO:0007669"/>
    <property type="project" value="UniProtKB-KW"/>
</dbReference>
<dbReference type="EMBL" id="CP017565">
    <property type="protein sequence ID" value="APA90560.2"/>
    <property type="molecule type" value="Genomic_DNA"/>
</dbReference>
<dbReference type="Pfam" id="PF00175">
    <property type="entry name" value="NAD_binding_1"/>
    <property type="match status" value="1"/>
</dbReference>
<dbReference type="SUPFAM" id="SSF54292">
    <property type="entry name" value="2Fe-2S ferredoxin-like"/>
    <property type="match status" value="1"/>
</dbReference>
<dbReference type="SUPFAM" id="SSF63380">
    <property type="entry name" value="Riboflavin synthase domain-like"/>
    <property type="match status" value="1"/>
</dbReference>
<dbReference type="Gene3D" id="3.40.50.80">
    <property type="entry name" value="Nucleotide-binding domain of ferredoxin-NADP reductase (FNR) module"/>
    <property type="match status" value="1"/>
</dbReference>
<dbReference type="GO" id="GO:0016491">
    <property type="term" value="F:oxidoreductase activity"/>
    <property type="evidence" value="ECO:0007669"/>
    <property type="project" value="UniProtKB-KW"/>
</dbReference>
<dbReference type="KEGG" id="pspw:BJG93_33965"/>
<evidence type="ECO:0000259" key="7">
    <source>
        <dbReference type="PROSITE" id="PS51085"/>
    </source>
</evidence>
<evidence type="ECO:0000256" key="1">
    <source>
        <dbReference type="ARBA" id="ARBA00022630"/>
    </source>
</evidence>
<keyword evidence="6" id="KW-0411">Iron-sulfur</keyword>
<evidence type="ECO:0000256" key="3">
    <source>
        <dbReference type="ARBA" id="ARBA00022723"/>
    </source>
</evidence>
<evidence type="ECO:0000256" key="4">
    <source>
        <dbReference type="ARBA" id="ARBA00023002"/>
    </source>
</evidence>
<dbReference type="InterPro" id="IPR039261">
    <property type="entry name" value="FNR_nucleotide-bd"/>
</dbReference>
<dbReference type="Gene3D" id="3.10.20.30">
    <property type="match status" value="1"/>
</dbReference>
<keyword evidence="3" id="KW-0479">Metal-binding</keyword>
<feature type="domain" description="2Fe-2S ferredoxin-type" evidence="7">
    <location>
        <begin position="219"/>
        <end position="314"/>
    </location>
</feature>
<dbReference type="PRINTS" id="PR00409">
    <property type="entry name" value="PHDIOXRDTASE"/>
</dbReference>
<keyword evidence="2" id="KW-0001">2Fe-2S</keyword>
<keyword evidence="5" id="KW-0408">Iron</keyword>
<keyword evidence="1" id="KW-0285">Flavoprotein</keyword>
<dbReference type="PROSITE" id="PS00197">
    <property type="entry name" value="2FE2S_FER_1"/>
    <property type="match status" value="1"/>
</dbReference>
<dbReference type="PANTHER" id="PTHR47354">
    <property type="entry name" value="NADH OXIDOREDUCTASE HCR"/>
    <property type="match status" value="1"/>
</dbReference>